<feature type="transmembrane region" description="Helical" evidence="2">
    <location>
        <begin position="100"/>
        <end position="121"/>
    </location>
</feature>
<name>A0A4R2B750_9BACI</name>
<accession>A0A4R2B750</accession>
<protein>
    <submittedName>
        <fullName evidence="4">FlaA1/EpsC-like NDP-sugar epimerase</fullName>
    </submittedName>
</protein>
<evidence type="ECO:0000259" key="3">
    <source>
        <dbReference type="Pfam" id="PF02719"/>
    </source>
</evidence>
<reference evidence="4 5" key="1">
    <citation type="journal article" date="2015" name="Stand. Genomic Sci.">
        <title>Genomic Encyclopedia of Bacterial and Archaeal Type Strains, Phase III: the genomes of soil and plant-associated and newly described type strains.</title>
        <authorList>
            <person name="Whitman W.B."/>
            <person name="Woyke T."/>
            <person name="Klenk H.P."/>
            <person name="Zhou Y."/>
            <person name="Lilburn T.G."/>
            <person name="Beck B.J."/>
            <person name="De Vos P."/>
            <person name="Vandamme P."/>
            <person name="Eisen J.A."/>
            <person name="Garrity G."/>
            <person name="Hugenholtz P."/>
            <person name="Kyrpides N.C."/>
        </authorList>
    </citation>
    <scope>NUCLEOTIDE SEQUENCE [LARGE SCALE GENOMIC DNA]</scope>
    <source>
        <strain evidence="4 5">CV53</strain>
    </source>
</reference>
<sequence length="608" mass="67846">MTYKQRLSLFIFIDSCIVLSAVFFSRFLVNGTLNVITAPMLIMAVAILCSHHILSLKLNLYKKAWEYASIGELIIIFKVVTSSILLAAIFQQLIIHEIYFRLLSVTWLLHISLIGGSRFCWRMYRDLYMNKNTNKRRTLIVGAGSAGTMVARQLLKNQEAGLLPVGFIDDDKKKHQLDILGIPVLGGVRKIEFLVKEMKVDHIVIAIPSLCKKKLNIIFQECAKTNAKTQILPMIEDLVTGKISVSHFRDVQVEDLLGREPIKLDIESISEYLTGRTVLVTGAGGSIGSEICRQIAPFNPARLILLGHGENSIYSIEMELKESFGNTDILFITEIADMQDGDKMDQIMSTYTPDVVYHAAAHKHVPLMERNPEEAVKNNILGTLNAARAASWNGVKTFVMISTDKAVNPTSVMGSTKRLAEMIIQAMDQKSATKFVAVRFGNVLGSRGSVIPLFKKQIEKGGPVTVTHPEMIRYFMTIPEASRLVIQAGSLARGGEIFVLDMGDPVKIVDLAKNLIKLSGNSLEEIGIEFTGMRPGEKLFEELLKEDEVHDKQVYPKIYIGKTSELYIEEIEILLESFSTMEKTELREKLLELANRKSAAVQVLSIPS</sequence>
<organism evidence="4 5">
    <name type="scientific">Mesobacillus foraminis</name>
    <dbReference type="NCBI Taxonomy" id="279826"/>
    <lineage>
        <taxon>Bacteria</taxon>
        <taxon>Bacillati</taxon>
        <taxon>Bacillota</taxon>
        <taxon>Bacilli</taxon>
        <taxon>Bacillales</taxon>
        <taxon>Bacillaceae</taxon>
        <taxon>Mesobacillus</taxon>
    </lineage>
</organism>
<dbReference type="InterPro" id="IPR003869">
    <property type="entry name" value="Polysac_CapD-like"/>
</dbReference>
<dbReference type="InterPro" id="IPR051203">
    <property type="entry name" value="Polysaccharide_Synthase-Rel"/>
</dbReference>
<feature type="transmembrane region" description="Helical" evidence="2">
    <location>
        <begin position="75"/>
        <end position="94"/>
    </location>
</feature>
<feature type="transmembrane region" description="Helical" evidence="2">
    <location>
        <begin position="35"/>
        <end position="54"/>
    </location>
</feature>
<feature type="transmembrane region" description="Helical" evidence="2">
    <location>
        <begin position="7"/>
        <end position="29"/>
    </location>
</feature>
<dbReference type="PANTHER" id="PTHR43318:SF1">
    <property type="entry name" value="POLYSACCHARIDE BIOSYNTHESIS PROTEIN EPSC-RELATED"/>
    <property type="match status" value="1"/>
</dbReference>
<dbReference type="RefSeq" id="WP_132009825.1">
    <property type="nucleotide sequence ID" value="NZ_JABUHM010000013.1"/>
</dbReference>
<keyword evidence="2" id="KW-0472">Membrane</keyword>
<keyword evidence="2" id="KW-0812">Transmembrane</keyword>
<dbReference type="PANTHER" id="PTHR43318">
    <property type="entry name" value="UDP-N-ACETYLGLUCOSAMINE 4,6-DEHYDRATASE"/>
    <property type="match status" value="1"/>
</dbReference>
<comment type="caution">
    <text evidence="4">The sequence shown here is derived from an EMBL/GenBank/DDBJ whole genome shotgun (WGS) entry which is preliminary data.</text>
</comment>
<dbReference type="Pfam" id="PF02719">
    <property type="entry name" value="Polysacc_synt_2"/>
    <property type="match status" value="1"/>
</dbReference>
<gene>
    <name evidence="4" type="ORF">EV146_11120</name>
</gene>
<dbReference type="Gene3D" id="3.40.50.720">
    <property type="entry name" value="NAD(P)-binding Rossmann-like Domain"/>
    <property type="match status" value="2"/>
</dbReference>
<dbReference type="EMBL" id="SLVV01000011">
    <property type="protein sequence ID" value="TCN22183.1"/>
    <property type="molecule type" value="Genomic_DNA"/>
</dbReference>
<dbReference type="CDD" id="cd05237">
    <property type="entry name" value="UDP_invert_4-6DH_SDR_e"/>
    <property type="match status" value="1"/>
</dbReference>
<dbReference type="AlphaFoldDB" id="A0A4R2B750"/>
<keyword evidence="2" id="KW-1133">Transmembrane helix</keyword>
<evidence type="ECO:0000256" key="2">
    <source>
        <dbReference type="SAM" id="Phobius"/>
    </source>
</evidence>
<keyword evidence="5" id="KW-1185">Reference proteome</keyword>
<dbReference type="SUPFAM" id="SSF51735">
    <property type="entry name" value="NAD(P)-binding Rossmann-fold domains"/>
    <property type="match status" value="2"/>
</dbReference>
<evidence type="ECO:0000313" key="5">
    <source>
        <dbReference type="Proteomes" id="UP000295689"/>
    </source>
</evidence>
<evidence type="ECO:0000313" key="4">
    <source>
        <dbReference type="EMBL" id="TCN22183.1"/>
    </source>
</evidence>
<comment type="similarity">
    <text evidence="1">Belongs to the polysaccharide synthase family.</text>
</comment>
<evidence type="ECO:0000256" key="1">
    <source>
        <dbReference type="ARBA" id="ARBA00007430"/>
    </source>
</evidence>
<dbReference type="Pfam" id="PF13727">
    <property type="entry name" value="CoA_binding_3"/>
    <property type="match status" value="1"/>
</dbReference>
<dbReference type="InterPro" id="IPR036291">
    <property type="entry name" value="NAD(P)-bd_dom_sf"/>
</dbReference>
<dbReference type="Proteomes" id="UP000295689">
    <property type="component" value="Unassembled WGS sequence"/>
</dbReference>
<feature type="domain" description="Polysaccharide biosynthesis protein CapD-like" evidence="3">
    <location>
        <begin position="278"/>
        <end position="561"/>
    </location>
</feature>
<proteinExistence type="inferred from homology"/>